<dbReference type="Pfam" id="PF02754">
    <property type="entry name" value="CCG"/>
    <property type="match status" value="2"/>
</dbReference>
<dbReference type="Proteomes" id="UP000239549">
    <property type="component" value="Unassembled WGS sequence"/>
</dbReference>
<dbReference type="Gene3D" id="1.20.1050.140">
    <property type="match status" value="1"/>
</dbReference>
<evidence type="ECO:0000313" key="3">
    <source>
        <dbReference type="EMBL" id="GBF35231.1"/>
    </source>
</evidence>
<keyword evidence="4" id="KW-1185">Reference proteome</keyword>
<evidence type="ECO:0000259" key="2">
    <source>
        <dbReference type="Pfam" id="PF02754"/>
    </source>
</evidence>
<sequence>MNYSYFPGCCHHTSAREYDLSTRLVCKNLGINLTDVPDWSCCGSTAAHSTSRLLALALSARNLALAEETGLDVTAACAACYQRLALARHELSGDGDLMKKVNKITGKKYRGDIKVKSILDVVHESAGDQLETMAVKPLKGLKVACYYGCLLVRPGEISADDPENPRKMDIIMEKLGARTVEWGYKTECCGASLAVSNEDIVIQLVEKIIRNAVLAGANSIVTACPLCHFNLDVRQFKINRNLGTGYRLPVFYFTQLMGVALGLNFADIGVYSHFVNPTKLLRSIG</sequence>
<evidence type="ECO:0000313" key="4">
    <source>
        <dbReference type="Proteomes" id="UP000239549"/>
    </source>
</evidence>
<keyword evidence="1" id="KW-0560">Oxidoreductase</keyword>
<name>A0A2L2XMQ3_9FIRM</name>
<evidence type="ECO:0000256" key="1">
    <source>
        <dbReference type="ARBA" id="ARBA00023002"/>
    </source>
</evidence>
<dbReference type="RefSeq" id="WP_104373316.1">
    <property type="nucleotide sequence ID" value="NZ_BFAV01000157.1"/>
</dbReference>
<proteinExistence type="predicted"/>
<accession>A0A2L2XMQ3</accession>
<comment type="caution">
    <text evidence="3">The sequence shown here is derived from an EMBL/GenBank/DDBJ whole genome shotgun (WGS) entry which is preliminary data.</text>
</comment>
<dbReference type="PANTHER" id="PTHR42947:SF1">
    <property type="entry name" value="COB--COM HETERODISULFIDE REDUCTASE SUBUNIT B 1"/>
    <property type="match status" value="1"/>
</dbReference>
<feature type="domain" description="Cysteine-rich" evidence="2">
    <location>
        <begin position="143"/>
        <end position="232"/>
    </location>
</feature>
<dbReference type="InterPro" id="IPR051278">
    <property type="entry name" value="HdrB/HdrD_reductase"/>
</dbReference>
<protein>
    <submittedName>
        <fullName evidence="3">CoB--CoM heterodisulfide reductase subunit B</fullName>
    </submittedName>
</protein>
<organism evidence="3 4">
    <name type="scientific">Desulfocucumis palustris</name>
    <dbReference type="NCBI Taxonomy" id="1898651"/>
    <lineage>
        <taxon>Bacteria</taxon>
        <taxon>Bacillati</taxon>
        <taxon>Bacillota</taxon>
        <taxon>Clostridia</taxon>
        <taxon>Eubacteriales</taxon>
        <taxon>Desulfocucumaceae</taxon>
        <taxon>Desulfocucumis</taxon>
    </lineage>
</organism>
<dbReference type="InterPro" id="IPR004017">
    <property type="entry name" value="Cys_rich_dom"/>
</dbReference>
<dbReference type="EMBL" id="BFAV01000157">
    <property type="protein sequence ID" value="GBF35231.1"/>
    <property type="molecule type" value="Genomic_DNA"/>
</dbReference>
<reference evidence="4" key="1">
    <citation type="submission" date="2018-02" db="EMBL/GenBank/DDBJ databases">
        <title>Genome sequence of Desulfocucumis palustris strain NAW-5.</title>
        <authorList>
            <person name="Watanabe M."/>
            <person name="Kojima H."/>
            <person name="Fukui M."/>
        </authorList>
    </citation>
    <scope>NUCLEOTIDE SEQUENCE [LARGE SCALE GENOMIC DNA]</scope>
    <source>
        <strain evidence="4">NAW-5</strain>
    </source>
</reference>
<gene>
    <name evidence="3" type="ORF">DCCM_4354</name>
</gene>
<dbReference type="GO" id="GO:0016491">
    <property type="term" value="F:oxidoreductase activity"/>
    <property type="evidence" value="ECO:0007669"/>
    <property type="project" value="UniProtKB-KW"/>
</dbReference>
<dbReference type="AlphaFoldDB" id="A0A2L2XMQ3"/>
<feature type="domain" description="Cysteine-rich" evidence="2">
    <location>
        <begin position="4"/>
        <end position="83"/>
    </location>
</feature>
<dbReference type="OrthoDB" id="9777685at2"/>
<dbReference type="PANTHER" id="PTHR42947">
    <property type="entry name" value="COB--COM HETERODISULFIDE REDUCTASE SUBUNIT B 1"/>
    <property type="match status" value="1"/>
</dbReference>